<dbReference type="Proteomes" id="UP001595660">
    <property type="component" value="Unassembled WGS sequence"/>
</dbReference>
<keyword evidence="2" id="KW-1185">Reference proteome</keyword>
<dbReference type="RefSeq" id="WP_269780556.1">
    <property type="nucleotide sequence ID" value="NZ_CP089466.1"/>
</dbReference>
<accession>A0ABD5NDC5</accession>
<proteinExistence type="predicted"/>
<dbReference type="GeneID" id="77385786"/>
<organism evidence="1 2">
    <name type="scientific">Halobacterium litoreum</name>
    <dbReference type="NCBI Taxonomy" id="2039234"/>
    <lineage>
        <taxon>Archaea</taxon>
        <taxon>Methanobacteriati</taxon>
        <taxon>Methanobacteriota</taxon>
        <taxon>Stenosarchaea group</taxon>
        <taxon>Halobacteria</taxon>
        <taxon>Halobacteriales</taxon>
        <taxon>Halobacteriaceae</taxon>
        <taxon>Halobacterium</taxon>
    </lineage>
</organism>
<evidence type="ECO:0000313" key="1">
    <source>
        <dbReference type="EMBL" id="MFC3477097.1"/>
    </source>
</evidence>
<protein>
    <submittedName>
        <fullName evidence="1">HVO_2523 family zinc finger protein</fullName>
    </submittedName>
</protein>
<gene>
    <name evidence="1" type="ORF">ACFOKC_05100</name>
</gene>
<sequence>MGADRTAPSCPMCDEPLFKRHCKYVCPTHGVVVDCSDPFTF</sequence>
<evidence type="ECO:0000313" key="2">
    <source>
        <dbReference type="Proteomes" id="UP001595660"/>
    </source>
</evidence>
<name>A0ABD5NDC5_9EURY</name>
<dbReference type="NCBIfam" id="NF041914">
    <property type="entry name" value="HVO_2523"/>
    <property type="match status" value="1"/>
</dbReference>
<reference evidence="1 2" key="1">
    <citation type="journal article" date="2019" name="Int. J. Syst. Evol. Microbiol.">
        <title>The Global Catalogue of Microorganisms (GCM) 10K type strain sequencing project: providing services to taxonomists for standard genome sequencing and annotation.</title>
        <authorList>
            <consortium name="The Broad Institute Genomics Platform"/>
            <consortium name="The Broad Institute Genome Sequencing Center for Infectious Disease"/>
            <person name="Wu L."/>
            <person name="Ma J."/>
        </authorList>
    </citation>
    <scope>NUCLEOTIDE SEQUENCE [LARGE SCALE GENOMIC DNA]</scope>
    <source>
        <strain evidence="1 2">CGMCC 1.12562</strain>
    </source>
</reference>
<dbReference type="EMBL" id="JBHRWN010000002">
    <property type="protein sequence ID" value="MFC3477097.1"/>
    <property type="molecule type" value="Genomic_DNA"/>
</dbReference>
<dbReference type="InterPro" id="IPR049701">
    <property type="entry name" value="HVO_2523-like"/>
</dbReference>
<comment type="caution">
    <text evidence="1">The sequence shown here is derived from an EMBL/GenBank/DDBJ whole genome shotgun (WGS) entry which is preliminary data.</text>
</comment>
<dbReference type="AlphaFoldDB" id="A0ABD5NDC5"/>